<keyword evidence="1" id="KW-0732">Signal</keyword>
<dbReference type="Proteomes" id="UP000242219">
    <property type="component" value="Unassembled WGS sequence"/>
</dbReference>
<dbReference type="AlphaFoldDB" id="A0A1V6LZB9"/>
<keyword evidence="3" id="KW-1185">Reference proteome</keyword>
<dbReference type="RefSeq" id="WP_070067391.1">
    <property type="nucleotide sequence ID" value="NZ_MJUW02000089.1"/>
</dbReference>
<comment type="caution">
    <text evidence="2">The sequence shown here is derived from an EMBL/GenBank/DDBJ whole genome shotgun (WGS) entry which is preliminary data.</text>
</comment>
<proteinExistence type="predicted"/>
<gene>
    <name evidence="2" type="ORF">BIY37_08470</name>
</gene>
<accession>A0A1V6LZB9</accession>
<organism evidence="2 3">
    <name type="scientific">Candidatus Brocadia sapporoensis</name>
    <dbReference type="NCBI Taxonomy" id="392547"/>
    <lineage>
        <taxon>Bacteria</taxon>
        <taxon>Pseudomonadati</taxon>
        <taxon>Planctomycetota</taxon>
        <taxon>Candidatus Brocadiia</taxon>
        <taxon>Candidatus Brocadiales</taxon>
        <taxon>Candidatus Brocadiaceae</taxon>
        <taxon>Candidatus Brocadia</taxon>
    </lineage>
</organism>
<name>A0A1V6LZB9_9BACT</name>
<sequence length="165" mass="19263">MNTKWKNKLFCAGFMAAMAWTVTVSAQDKPADNMQILVDKVRADKKLIVADNMQLTENEAKGFWPIYSQYQDELFLIRARSAKLISDYRNAYNNNAMTEDVARTLLDEYINIESLTLKLRKKYISKFREVLPETKVVRYYQIENKIQAALYYEFAVGIPLIKLDK</sequence>
<dbReference type="EMBL" id="MJUW02000089">
    <property type="protein sequence ID" value="OQD45436.1"/>
    <property type="molecule type" value="Genomic_DNA"/>
</dbReference>
<protein>
    <submittedName>
        <fullName evidence="2">Uncharacterized protein</fullName>
    </submittedName>
</protein>
<evidence type="ECO:0000313" key="2">
    <source>
        <dbReference type="EMBL" id="OQD45436.1"/>
    </source>
</evidence>
<evidence type="ECO:0000256" key="1">
    <source>
        <dbReference type="SAM" id="SignalP"/>
    </source>
</evidence>
<evidence type="ECO:0000313" key="3">
    <source>
        <dbReference type="Proteomes" id="UP000242219"/>
    </source>
</evidence>
<feature type="chain" id="PRO_5010723314" evidence="1">
    <location>
        <begin position="27"/>
        <end position="165"/>
    </location>
</feature>
<feature type="signal peptide" evidence="1">
    <location>
        <begin position="1"/>
        <end position="26"/>
    </location>
</feature>
<reference evidence="2 3" key="1">
    <citation type="journal article" date="2016" name="Genome Announc.">
        <title>Draft Genome Sequence of the Anaerobic Ammonium-Oxidizing Bacterium 'Candidatus Brocadia sp. 40'.</title>
        <authorList>
            <person name="Ali M."/>
            <person name="Haroon M.F."/>
            <person name="Narita Y."/>
            <person name="Zhang L."/>
            <person name="Rangel Shaw D."/>
            <person name="Okabe S."/>
            <person name="Saikaly P.E."/>
        </authorList>
    </citation>
    <scope>NUCLEOTIDE SEQUENCE [LARGE SCALE GENOMIC DNA]</scope>
    <source>
        <strain evidence="2 3">40</strain>
    </source>
</reference>